<sequence length="222" mass="25180">MLIMAIVINEKNARYILAGYNSMSEIEKQQFELVKYLKFFKNYLLILAVSYIVIGVILFEMFDNANIGIIFSVLYPFFGFFLLIYKSLNYYRSSSKTNVLVLVAGTAIIIAIITAISIGLSNPTIKLNDNKLFISGPYGKTINIDDILSVEKISTPIQTKKISGFQMGNVRKGKFELPDDEIVTIISTSDKKYLMIFTKSSKYIIDFDSVLQAKINEKLKKQ</sequence>
<keyword evidence="1" id="KW-0812">Transmembrane</keyword>
<keyword evidence="1" id="KW-1133">Transmembrane helix</keyword>
<feature type="transmembrane region" description="Helical" evidence="1">
    <location>
        <begin position="65"/>
        <end position="85"/>
    </location>
</feature>
<dbReference type="Pfam" id="PF12650">
    <property type="entry name" value="DUF3784"/>
    <property type="match status" value="1"/>
</dbReference>
<dbReference type="AlphaFoldDB" id="A0A420G1C0"/>
<comment type="caution">
    <text evidence="3">The sequence shown here is derived from an EMBL/GenBank/DDBJ whole genome shotgun (WGS) entry which is preliminary data.</text>
</comment>
<reference evidence="3 4" key="1">
    <citation type="submission" date="2016-07" db="EMBL/GenBank/DDBJ databases">
        <title>Genome analysis of Sphingobacterium siyangense T12B17.</title>
        <authorList>
            <person name="Xu D."/>
            <person name="Su Y."/>
            <person name="Zheng S."/>
        </authorList>
    </citation>
    <scope>NUCLEOTIDE SEQUENCE [LARGE SCALE GENOMIC DNA]</scope>
    <source>
        <strain evidence="3 4">T12B17</strain>
    </source>
</reference>
<keyword evidence="1" id="KW-0472">Membrane</keyword>
<dbReference type="Proteomes" id="UP000286402">
    <property type="component" value="Unassembled WGS sequence"/>
</dbReference>
<organism evidence="3 4">
    <name type="scientific">Sphingobacterium siyangense</name>
    <dbReference type="NCBI Taxonomy" id="459529"/>
    <lineage>
        <taxon>Bacteria</taxon>
        <taxon>Pseudomonadati</taxon>
        <taxon>Bacteroidota</taxon>
        <taxon>Sphingobacteriia</taxon>
        <taxon>Sphingobacteriales</taxon>
        <taxon>Sphingobacteriaceae</taxon>
        <taxon>Sphingobacterium</taxon>
    </lineage>
</organism>
<dbReference type="Pfam" id="PF10882">
    <property type="entry name" value="bPH_5"/>
    <property type="match status" value="1"/>
</dbReference>
<evidence type="ECO:0000259" key="2">
    <source>
        <dbReference type="Pfam" id="PF10882"/>
    </source>
</evidence>
<evidence type="ECO:0000313" key="4">
    <source>
        <dbReference type="Proteomes" id="UP000286402"/>
    </source>
</evidence>
<dbReference type="InterPro" id="IPR017259">
    <property type="entry name" value="UCP037672"/>
</dbReference>
<feature type="domain" description="Bacterial Pleckstrin homology" evidence="2">
    <location>
        <begin position="126"/>
        <end position="205"/>
    </location>
</feature>
<feature type="transmembrane region" description="Helical" evidence="1">
    <location>
        <begin position="97"/>
        <end position="120"/>
    </location>
</feature>
<keyword evidence="4" id="KW-1185">Reference proteome</keyword>
<evidence type="ECO:0000256" key="1">
    <source>
        <dbReference type="SAM" id="Phobius"/>
    </source>
</evidence>
<evidence type="ECO:0000313" key="3">
    <source>
        <dbReference type="EMBL" id="RKF38944.1"/>
    </source>
</evidence>
<dbReference type="EMBL" id="MCAQ01000006">
    <property type="protein sequence ID" value="RKF38944.1"/>
    <property type="molecule type" value="Genomic_DNA"/>
</dbReference>
<feature type="transmembrane region" description="Helical" evidence="1">
    <location>
        <begin position="42"/>
        <end position="59"/>
    </location>
</feature>
<accession>A0A420G1C0</accession>
<protein>
    <recommendedName>
        <fullName evidence="2">Bacterial Pleckstrin homology domain-containing protein</fullName>
    </recommendedName>
</protein>
<proteinExistence type="predicted"/>
<name>A0A420G1C0_9SPHI</name>
<gene>
    <name evidence="3" type="ORF">BCY89_26730</name>
</gene>
<dbReference type="InterPro" id="IPR027783">
    <property type="entry name" value="Bacterial_PH-related"/>
</dbReference>